<dbReference type="VEuPathDB" id="ToxoDB:LOC34621579"/>
<dbReference type="InParanoid" id="A0A1D3D607"/>
<dbReference type="VEuPathDB" id="ToxoDB:cyc_02895"/>
<proteinExistence type="predicted"/>
<feature type="region of interest" description="Disordered" evidence="1">
    <location>
        <begin position="1"/>
        <end position="29"/>
    </location>
</feature>
<feature type="compositionally biased region" description="Gly residues" evidence="1">
    <location>
        <begin position="166"/>
        <end position="179"/>
    </location>
</feature>
<reference evidence="3 4" key="1">
    <citation type="journal article" date="2016" name="BMC Genomics">
        <title>Comparative genomics reveals Cyclospora cayetanensis possesses coccidia-like metabolism and invasion components but unique surface antigens.</title>
        <authorList>
            <person name="Liu S."/>
            <person name="Wang L."/>
            <person name="Zheng H."/>
            <person name="Xu Z."/>
            <person name="Roellig D.M."/>
            <person name="Li N."/>
            <person name="Frace M.A."/>
            <person name="Tang K."/>
            <person name="Arrowood M.J."/>
            <person name="Moss D.M."/>
            <person name="Zhang L."/>
            <person name="Feng Y."/>
            <person name="Xiao L."/>
        </authorList>
    </citation>
    <scope>NUCLEOTIDE SEQUENCE [LARGE SCALE GENOMIC DNA]</scope>
    <source>
        <strain evidence="3 4">CHN_HEN01</strain>
    </source>
</reference>
<accession>A0A1D3D607</accession>
<dbReference type="EMBL" id="JROU02000587">
    <property type="protein sequence ID" value="OEH78879.1"/>
    <property type="molecule type" value="Genomic_DNA"/>
</dbReference>
<dbReference type="PROSITE" id="PS01159">
    <property type="entry name" value="WW_DOMAIN_1"/>
    <property type="match status" value="1"/>
</dbReference>
<dbReference type="SMART" id="SM00456">
    <property type="entry name" value="WW"/>
    <property type="match status" value="1"/>
</dbReference>
<feature type="compositionally biased region" description="Gly residues" evidence="1">
    <location>
        <begin position="65"/>
        <end position="90"/>
    </location>
</feature>
<protein>
    <submittedName>
        <fullName evidence="3">RNA recognition motif-containing protein</fullName>
    </submittedName>
</protein>
<dbReference type="Proteomes" id="UP000095192">
    <property type="component" value="Unassembled WGS sequence"/>
</dbReference>
<organism evidence="3 4">
    <name type="scientific">Cyclospora cayetanensis</name>
    <dbReference type="NCBI Taxonomy" id="88456"/>
    <lineage>
        <taxon>Eukaryota</taxon>
        <taxon>Sar</taxon>
        <taxon>Alveolata</taxon>
        <taxon>Apicomplexa</taxon>
        <taxon>Conoidasida</taxon>
        <taxon>Coccidia</taxon>
        <taxon>Eucoccidiorida</taxon>
        <taxon>Eimeriorina</taxon>
        <taxon>Eimeriidae</taxon>
        <taxon>Cyclospora</taxon>
    </lineage>
</organism>
<dbReference type="AlphaFoldDB" id="A0A1D3D607"/>
<feature type="compositionally biased region" description="Low complexity" evidence="1">
    <location>
        <begin position="180"/>
        <end position="189"/>
    </location>
</feature>
<feature type="region of interest" description="Disordered" evidence="1">
    <location>
        <begin position="55"/>
        <end position="189"/>
    </location>
</feature>
<name>A0A1D3D607_9EIME</name>
<dbReference type="Pfam" id="PF00397">
    <property type="entry name" value="WW"/>
    <property type="match status" value="1"/>
</dbReference>
<dbReference type="PROSITE" id="PS50020">
    <property type="entry name" value="WW_DOMAIN_2"/>
    <property type="match status" value="1"/>
</dbReference>
<evidence type="ECO:0000256" key="1">
    <source>
        <dbReference type="SAM" id="MobiDB-lite"/>
    </source>
</evidence>
<feature type="domain" description="WW" evidence="2">
    <location>
        <begin position="18"/>
        <end position="51"/>
    </location>
</feature>
<dbReference type="InterPro" id="IPR001202">
    <property type="entry name" value="WW_dom"/>
</dbReference>
<evidence type="ECO:0000313" key="3">
    <source>
        <dbReference type="EMBL" id="OEH78879.1"/>
    </source>
</evidence>
<gene>
    <name evidence="3" type="ORF">cyc_02895</name>
</gene>
<evidence type="ECO:0000313" key="4">
    <source>
        <dbReference type="Proteomes" id="UP000095192"/>
    </source>
</evidence>
<keyword evidence="4" id="KW-1185">Reference proteome</keyword>
<evidence type="ECO:0000259" key="2">
    <source>
        <dbReference type="PROSITE" id="PS50020"/>
    </source>
</evidence>
<dbReference type="Gene3D" id="2.20.70.10">
    <property type="match status" value="1"/>
</dbReference>
<dbReference type="CDD" id="cd00201">
    <property type="entry name" value="WW"/>
    <property type="match status" value="1"/>
</dbReference>
<comment type="caution">
    <text evidence="3">The sequence shown here is derived from an EMBL/GenBank/DDBJ whole genome shotgun (WGS) entry which is preliminary data.</text>
</comment>
<dbReference type="InterPro" id="IPR036020">
    <property type="entry name" value="WW_dom_sf"/>
</dbReference>
<dbReference type="SUPFAM" id="SSF51045">
    <property type="entry name" value="WW domain"/>
    <property type="match status" value="1"/>
</dbReference>
<sequence>MSPGMGGGSPMPPSNANPRAAGPWKEYFSPEGRPYYHNEMTGVTTWERPLEFMQAPPPGPPGTTPGYGGGGHMGAPSGFGGMTQGGGPQGGCMDDGAGGAPGSRDQNAGGKRLKVTIKKGEEQHAVRPSPMGFNQGGGMPPAGAPHQGGPRDGQWGGAYNPQTAAGGYGQSQGGFGGAGAQQQQRFAPY</sequence>